<dbReference type="GO" id="GO:0043709">
    <property type="term" value="P:cell adhesion involved in single-species biofilm formation"/>
    <property type="evidence" value="ECO:0007669"/>
    <property type="project" value="TreeGrafter"/>
</dbReference>
<feature type="transmembrane region" description="Helical" evidence="1">
    <location>
        <begin position="65"/>
        <end position="83"/>
    </location>
</feature>
<dbReference type="RefSeq" id="WP_167476478.1">
    <property type="nucleotide sequence ID" value="NZ_CP046172.1"/>
</dbReference>
<dbReference type="Pfam" id="PF00990">
    <property type="entry name" value="GGDEF"/>
    <property type="match status" value="1"/>
</dbReference>
<dbReference type="GO" id="GO:1902201">
    <property type="term" value="P:negative regulation of bacterial-type flagellum-dependent cell motility"/>
    <property type="evidence" value="ECO:0007669"/>
    <property type="project" value="TreeGrafter"/>
</dbReference>
<dbReference type="Proteomes" id="UP000503540">
    <property type="component" value="Chromosome"/>
</dbReference>
<keyword evidence="1" id="KW-0472">Membrane</keyword>
<feature type="transmembrane region" description="Helical" evidence="1">
    <location>
        <begin position="115"/>
        <end position="132"/>
    </location>
</feature>
<dbReference type="PROSITE" id="PS50887">
    <property type="entry name" value="GGDEF"/>
    <property type="match status" value="1"/>
</dbReference>
<dbReference type="Gene3D" id="3.30.70.270">
    <property type="match status" value="1"/>
</dbReference>
<evidence type="ECO:0000313" key="3">
    <source>
        <dbReference type="EMBL" id="QIS14018.1"/>
    </source>
</evidence>
<gene>
    <name evidence="3" type="ORF">F5544_30875</name>
</gene>
<feature type="transmembrane region" description="Helical" evidence="1">
    <location>
        <begin position="36"/>
        <end position="53"/>
    </location>
</feature>
<dbReference type="GO" id="GO:0052621">
    <property type="term" value="F:diguanylate cyclase activity"/>
    <property type="evidence" value="ECO:0007669"/>
    <property type="project" value="TreeGrafter"/>
</dbReference>
<dbReference type="CDD" id="cd01949">
    <property type="entry name" value="GGDEF"/>
    <property type="match status" value="1"/>
</dbReference>
<evidence type="ECO:0000259" key="2">
    <source>
        <dbReference type="PROSITE" id="PS50887"/>
    </source>
</evidence>
<dbReference type="InterPro" id="IPR029787">
    <property type="entry name" value="Nucleotide_cyclase"/>
</dbReference>
<evidence type="ECO:0000256" key="1">
    <source>
        <dbReference type="SAM" id="Phobius"/>
    </source>
</evidence>
<evidence type="ECO:0000313" key="4">
    <source>
        <dbReference type="Proteomes" id="UP000503540"/>
    </source>
</evidence>
<dbReference type="AlphaFoldDB" id="A0A6G9YLE0"/>
<dbReference type="SUPFAM" id="SSF55073">
    <property type="entry name" value="Nucleotide cyclase"/>
    <property type="match status" value="1"/>
</dbReference>
<organism evidence="3 4">
    <name type="scientific">Nocardia arthritidis</name>
    <dbReference type="NCBI Taxonomy" id="228602"/>
    <lineage>
        <taxon>Bacteria</taxon>
        <taxon>Bacillati</taxon>
        <taxon>Actinomycetota</taxon>
        <taxon>Actinomycetes</taxon>
        <taxon>Mycobacteriales</taxon>
        <taxon>Nocardiaceae</taxon>
        <taxon>Nocardia</taxon>
    </lineage>
</organism>
<reference evidence="3 4" key="1">
    <citation type="journal article" date="2019" name="ACS Chem. Biol.">
        <title>Identification and Mobilization of a Cryptic Antibiotic Biosynthesis Gene Locus from a Human-Pathogenic Nocardia Isolate.</title>
        <authorList>
            <person name="Herisse M."/>
            <person name="Ishida K."/>
            <person name="Porter J.L."/>
            <person name="Howden B."/>
            <person name="Hertweck C."/>
            <person name="Stinear T.P."/>
            <person name="Pidot S.J."/>
        </authorList>
    </citation>
    <scope>NUCLEOTIDE SEQUENCE [LARGE SCALE GENOMIC DNA]</scope>
    <source>
        <strain evidence="3 4">AUSMDU00012717</strain>
    </source>
</reference>
<dbReference type="EMBL" id="CP046172">
    <property type="protein sequence ID" value="QIS14018.1"/>
    <property type="molecule type" value="Genomic_DNA"/>
</dbReference>
<proteinExistence type="predicted"/>
<dbReference type="InterPro" id="IPR000160">
    <property type="entry name" value="GGDEF_dom"/>
</dbReference>
<dbReference type="KEGG" id="nah:F5544_30875"/>
<feature type="transmembrane region" description="Helical" evidence="1">
    <location>
        <begin position="138"/>
        <end position="158"/>
    </location>
</feature>
<name>A0A6G9YLE0_9NOCA</name>
<feature type="domain" description="GGDEF" evidence="2">
    <location>
        <begin position="222"/>
        <end position="355"/>
    </location>
</feature>
<dbReference type="SMART" id="SM00267">
    <property type="entry name" value="GGDEF"/>
    <property type="match status" value="1"/>
</dbReference>
<dbReference type="InterPro" id="IPR050469">
    <property type="entry name" value="Diguanylate_Cyclase"/>
</dbReference>
<dbReference type="PANTHER" id="PTHR45138:SF9">
    <property type="entry name" value="DIGUANYLATE CYCLASE DGCM-RELATED"/>
    <property type="match status" value="1"/>
</dbReference>
<feature type="transmembrane region" description="Helical" evidence="1">
    <location>
        <begin position="165"/>
        <end position="192"/>
    </location>
</feature>
<dbReference type="PANTHER" id="PTHR45138">
    <property type="entry name" value="REGULATORY COMPONENTS OF SENSORY TRANSDUCTION SYSTEM"/>
    <property type="match status" value="1"/>
</dbReference>
<keyword evidence="4" id="KW-1185">Reference proteome</keyword>
<keyword evidence="1" id="KW-0812">Transmembrane</keyword>
<accession>A0A6G9YLE0</accession>
<keyword evidence="1" id="KW-1133">Transmembrane helix</keyword>
<dbReference type="GO" id="GO:0005886">
    <property type="term" value="C:plasma membrane"/>
    <property type="evidence" value="ECO:0007669"/>
    <property type="project" value="TreeGrafter"/>
</dbReference>
<sequence length="359" mass="39152">MDYSNALLKKWWRDHTDYQWLLHSLETRSVLDWKRVLAVTGAVMGVIATLSALSPYGPQSQFGRVFLWSVIAVTALWTLRWWFLPWPSAAESLIWFGLADFLITTSCLQSVNRVYGAAGLILLVVTGGYLAFFHSAKILAAHACWSLLSVVVLSMRIITGGGDALAAVAIVLMMVAAVVAALPALQFLYWLLRTESVCDPLTGLLNRRGLEYQLSVFCDGRSTLSIISVDLDRFKVVNDTFGHQIGDAVLVRTALRLRSTAGKDAVVARTGGEEFVVVTRMTAVSARTEAERLRCAIAEPAEPVIRVTASIGVAVVDSAAPGYPPPNPAHLLRRADAAMYRAKRFGGNTVVVEELSMPC</sequence>
<dbReference type="InterPro" id="IPR043128">
    <property type="entry name" value="Rev_trsase/Diguanyl_cyclase"/>
</dbReference>
<protein>
    <submittedName>
        <fullName evidence="3">Diguanylate cyclase</fullName>
    </submittedName>
</protein>
<dbReference type="NCBIfam" id="TIGR00254">
    <property type="entry name" value="GGDEF"/>
    <property type="match status" value="1"/>
</dbReference>